<dbReference type="Pfam" id="PF04471">
    <property type="entry name" value="Mrr_cat"/>
    <property type="match status" value="1"/>
</dbReference>
<name>A0A7G5GP79_9BACT</name>
<dbReference type="EMBL" id="CP059732">
    <property type="protein sequence ID" value="QMW00671.1"/>
    <property type="molecule type" value="Genomic_DNA"/>
</dbReference>
<keyword evidence="2" id="KW-0378">Hydrolase</keyword>
<dbReference type="Proteomes" id="UP000515369">
    <property type="component" value="Chromosome"/>
</dbReference>
<dbReference type="AlphaFoldDB" id="A0A7G5GP79"/>
<gene>
    <name evidence="2" type="ORF">H3H32_22085</name>
</gene>
<proteinExistence type="predicted"/>
<evidence type="ECO:0000313" key="2">
    <source>
        <dbReference type="EMBL" id="QMW00671.1"/>
    </source>
</evidence>
<evidence type="ECO:0000313" key="3">
    <source>
        <dbReference type="Proteomes" id="UP000515369"/>
    </source>
</evidence>
<dbReference type="SUPFAM" id="SSF52980">
    <property type="entry name" value="Restriction endonuclease-like"/>
    <property type="match status" value="1"/>
</dbReference>
<dbReference type="InterPro" id="IPR011335">
    <property type="entry name" value="Restrct_endonuc-II-like"/>
</dbReference>
<dbReference type="InterPro" id="IPR007560">
    <property type="entry name" value="Restrct_endonuc_IV_Mrr"/>
</dbReference>
<organism evidence="2 3">
    <name type="scientific">Spirosoma foliorum</name>
    <dbReference type="NCBI Taxonomy" id="2710596"/>
    <lineage>
        <taxon>Bacteria</taxon>
        <taxon>Pseudomonadati</taxon>
        <taxon>Bacteroidota</taxon>
        <taxon>Cytophagia</taxon>
        <taxon>Cytophagales</taxon>
        <taxon>Cytophagaceae</taxon>
        <taxon>Spirosoma</taxon>
    </lineage>
</organism>
<protein>
    <submittedName>
        <fullName evidence="2">Restriction endonuclease</fullName>
    </submittedName>
</protein>
<dbReference type="GO" id="GO:0003677">
    <property type="term" value="F:DNA binding"/>
    <property type="evidence" value="ECO:0007669"/>
    <property type="project" value="InterPro"/>
</dbReference>
<keyword evidence="2" id="KW-0255">Endonuclease</keyword>
<feature type="domain" description="Restriction endonuclease type IV Mrr" evidence="1">
    <location>
        <begin position="44"/>
        <end position="123"/>
    </location>
</feature>
<keyword evidence="2" id="KW-0540">Nuclease</keyword>
<reference evidence="2 3" key="1">
    <citation type="submission" date="2020-07" db="EMBL/GenBank/DDBJ databases">
        <title>Spirosoma foliorum sp. nov., isolated from the leaves on the Nejang mountain Korea, Republic of.</title>
        <authorList>
            <person name="Ho H."/>
            <person name="Lee Y.-J."/>
            <person name="Nurcahyanto D.-A."/>
            <person name="Kim S.-G."/>
        </authorList>
    </citation>
    <scope>NUCLEOTIDE SEQUENCE [LARGE SCALE GENOMIC DNA]</scope>
    <source>
        <strain evidence="2 3">PL0136</strain>
    </source>
</reference>
<keyword evidence="3" id="KW-1185">Reference proteome</keyword>
<dbReference type="GO" id="GO:0009307">
    <property type="term" value="P:DNA restriction-modification system"/>
    <property type="evidence" value="ECO:0007669"/>
    <property type="project" value="InterPro"/>
</dbReference>
<sequence>MAKRISSDGKGLEKLVSRIYESLKDNPLIEVIHDIKLPNCIGSKSQFDVIIKNKFDDDIELIAIECKDYKGRVSISQIHDFNGRCSLVKGIGKKVFVAVNGYQSGAKELANHYNIELYNLNEISVDLLRSWIKWERSYVSYPEKRQIGAILFHAQGGKIISYNLDNLSNLSLNLVLQSPGVEPVILQSLISSMVNKDGFNRGLLQFAGEDFNKLTVSGDEKLITIPMRVQVIPEIPYVTALEGFQVQINKVEVVFEYTYKIARFEDVTARSYQTNEGKNTAHVMSTQVGEMKLEIIRNTFNGINSFYIIDSGGHMHKMNQERVKEFYE</sequence>
<dbReference type="GO" id="GO:0004519">
    <property type="term" value="F:endonuclease activity"/>
    <property type="evidence" value="ECO:0007669"/>
    <property type="project" value="UniProtKB-KW"/>
</dbReference>
<dbReference type="RefSeq" id="WP_182457785.1">
    <property type="nucleotide sequence ID" value="NZ_CP059732.1"/>
</dbReference>
<accession>A0A7G5GP79</accession>
<dbReference type="KEGG" id="sfol:H3H32_22085"/>
<evidence type="ECO:0000259" key="1">
    <source>
        <dbReference type="Pfam" id="PF04471"/>
    </source>
</evidence>